<protein>
    <submittedName>
        <fullName evidence="1">Uncharacterized protein</fullName>
    </submittedName>
</protein>
<dbReference type="EMBL" id="JAQIZT010000001">
    <property type="protein sequence ID" value="KAJ7009829.1"/>
    <property type="molecule type" value="Genomic_DNA"/>
</dbReference>
<evidence type="ECO:0000313" key="1">
    <source>
        <dbReference type="EMBL" id="KAJ7009829.1"/>
    </source>
</evidence>
<dbReference type="AlphaFoldDB" id="A0AAD6RJ87"/>
<dbReference type="Proteomes" id="UP001164929">
    <property type="component" value="Chromosome 1"/>
</dbReference>
<keyword evidence="2" id="KW-1185">Reference proteome</keyword>
<proteinExistence type="predicted"/>
<name>A0AAD6RJ87_9ROSI</name>
<sequence>MKIQSSPGRQELLELLDTWHQKMQKVGKCQPRPMFILSGGAVAADHRTTDYRQETSRKRSCWMAVRVAEKCLSKDPQKRLTMTKAGISNSSLSLQAQALADFCDQSRHGLVLELCGKAFTLCTRLDTSSTAETLSTSFTADSMSTSSMGDMSLKTSTITPSKLSPSPPILAVSSRRSSTAVDHLKVEVPHFIERWLARYFVQWSQLLVIIHAC</sequence>
<accession>A0AAD6RJ87</accession>
<comment type="caution">
    <text evidence="1">The sequence shown here is derived from an EMBL/GenBank/DDBJ whole genome shotgun (WGS) entry which is preliminary data.</text>
</comment>
<reference evidence="1 2" key="1">
    <citation type="journal article" date="2023" name="Mol. Ecol. Resour.">
        <title>Chromosome-level genome assembly of a triploid poplar Populus alba 'Berolinensis'.</title>
        <authorList>
            <person name="Chen S."/>
            <person name="Yu Y."/>
            <person name="Wang X."/>
            <person name="Wang S."/>
            <person name="Zhang T."/>
            <person name="Zhou Y."/>
            <person name="He R."/>
            <person name="Meng N."/>
            <person name="Wang Y."/>
            <person name="Liu W."/>
            <person name="Liu Z."/>
            <person name="Liu J."/>
            <person name="Guo Q."/>
            <person name="Huang H."/>
            <person name="Sederoff R.R."/>
            <person name="Wang G."/>
            <person name="Qu G."/>
            <person name="Chen S."/>
        </authorList>
    </citation>
    <scope>NUCLEOTIDE SEQUENCE [LARGE SCALE GENOMIC DNA]</scope>
    <source>
        <strain evidence="1">SC-2020</strain>
    </source>
</reference>
<organism evidence="1 2">
    <name type="scientific">Populus alba x Populus x berolinensis</name>
    <dbReference type="NCBI Taxonomy" id="444605"/>
    <lineage>
        <taxon>Eukaryota</taxon>
        <taxon>Viridiplantae</taxon>
        <taxon>Streptophyta</taxon>
        <taxon>Embryophyta</taxon>
        <taxon>Tracheophyta</taxon>
        <taxon>Spermatophyta</taxon>
        <taxon>Magnoliopsida</taxon>
        <taxon>eudicotyledons</taxon>
        <taxon>Gunneridae</taxon>
        <taxon>Pentapetalae</taxon>
        <taxon>rosids</taxon>
        <taxon>fabids</taxon>
        <taxon>Malpighiales</taxon>
        <taxon>Salicaceae</taxon>
        <taxon>Saliceae</taxon>
        <taxon>Populus</taxon>
    </lineage>
</organism>
<gene>
    <name evidence="1" type="ORF">NC653_000515</name>
</gene>
<evidence type="ECO:0000313" key="2">
    <source>
        <dbReference type="Proteomes" id="UP001164929"/>
    </source>
</evidence>